<feature type="transmembrane region" description="Helical" evidence="7">
    <location>
        <begin position="23"/>
        <end position="43"/>
    </location>
</feature>
<proteinExistence type="predicted"/>
<dbReference type="InterPro" id="IPR050445">
    <property type="entry name" value="Bact_polysacc_biosynth/exp"/>
</dbReference>
<comment type="subcellular location">
    <subcellularLocation>
        <location evidence="1">Cell membrane</location>
        <topology evidence="1">Multi-pass membrane protein</topology>
    </subcellularLocation>
</comment>
<keyword evidence="5 7" id="KW-0472">Membrane</keyword>
<name>A0ABS0XKD1_9SPHN</name>
<feature type="domain" description="Polysaccharide chain length determinant N-terminal" evidence="8">
    <location>
        <begin position="18"/>
        <end position="87"/>
    </location>
</feature>
<comment type="caution">
    <text evidence="9">The sequence shown here is derived from an EMBL/GenBank/DDBJ whole genome shotgun (WGS) entry which is preliminary data.</text>
</comment>
<dbReference type="InterPro" id="IPR003856">
    <property type="entry name" value="LPS_length_determ_N"/>
</dbReference>
<organism evidence="9 10">
    <name type="scientific">Sphingomonas mollis</name>
    <dbReference type="NCBI Taxonomy" id="2795726"/>
    <lineage>
        <taxon>Bacteria</taxon>
        <taxon>Pseudomonadati</taxon>
        <taxon>Pseudomonadota</taxon>
        <taxon>Alphaproteobacteria</taxon>
        <taxon>Sphingomonadales</taxon>
        <taxon>Sphingomonadaceae</taxon>
        <taxon>Sphingomonas</taxon>
    </lineage>
</organism>
<evidence type="ECO:0000313" key="10">
    <source>
        <dbReference type="Proteomes" id="UP000640426"/>
    </source>
</evidence>
<keyword evidence="4 7" id="KW-1133">Transmembrane helix</keyword>
<protein>
    <submittedName>
        <fullName evidence="9">Lipopolysaccharide biosynthesis protein</fullName>
    </submittedName>
</protein>
<evidence type="ECO:0000259" key="8">
    <source>
        <dbReference type="Pfam" id="PF02706"/>
    </source>
</evidence>
<keyword evidence="2" id="KW-1003">Cell membrane</keyword>
<evidence type="ECO:0000256" key="1">
    <source>
        <dbReference type="ARBA" id="ARBA00004651"/>
    </source>
</evidence>
<dbReference type="PANTHER" id="PTHR32309:SF31">
    <property type="entry name" value="CAPSULAR EXOPOLYSACCHARIDE FAMILY"/>
    <property type="match status" value="1"/>
</dbReference>
<evidence type="ECO:0000256" key="4">
    <source>
        <dbReference type="ARBA" id="ARBA00022989"/>
    </source>
</evidence>
<evidence type="ECO:0000256" key="7">
    <source>
        <dbReference type="SAM" id="Phobius"/>
    </source>
</evidence>
<dbReference type="EMBL" id="JAELXS010000001">
    <property type="protein sequence ID" value="MBJ6120493.1"/>
    <property type="molecule type" value="Genomic_DNA"/>
</dbReference>
<reference evidence="10" key="1">
    <citation type="submission" date="2020-12" db="EMBL/GenBank/DDBJ databases">
        <title>Hymenobacter sp.</title>
        <authorList>
            <person name="Kim M.K."/>
        </authorList>
    </citation>
    <scope>NUCLEOTIDE SEQUENCE [LARGE SCALE GENOMIC DNA]</scope>
    <source>
        <strain evidence="10">BT553</strain>
    </source>
</reference>
<gene>
    <name evidence="9" type="ORF">JAO74_01675</name>
</gene>
<keyword evidence="6" id="KW-0175">Coiled coil</keyword>
<dbReference type="Proteomes" id="UP000640426">
    <property type="component" value="Unassembled WGS sequence"/>
</dbReference>
<accession>A0ABS0XKD1</accession>
<evidence type="ECO:0000256" key="3">
    <source>
        <dbReference type="ARBA" id="ARBA00022692"/>
    </source>
</evidence>
<feature type="coiled-coil region" evidence="6">
    <location>
        <begin position="333"/>
        <end position="367"/>
    </location>
</feature>
<sequence length="476" mass="50601">MDNEGSGAGFIAYLPSIAWQRRWWIVGPLVAGTILGSAAAFLMPSTYRSGATLLVESPQLPSELVGGQGANSLIDRRIAKVRQQILSRPDLIELIEANNLYGEERQKKPLSAILDKMRGSTSISPVAADIGNGPGSNTIAFTLTFDYSEPQKAQIVAQDFVERLVRLDASQTAEQVTGTVEFLQEQAGSLSGQISAIERQIESIKLTNGMALSSANSLMLPGGSDYSGQIASLQRENAQLGAQLRQQSGAIDRDPGVIAAEAQLASMRAIYSDNHPDVRLAEQRLAESKKFAATNVTRADLGAQIRAQIATNNQSIANLQAAQGSAAARTSAVANAQARAPAVQEQISQLQARADGLRGNYQTIQTNLMNARGSARISEQQRGERLSVIDPPVVPDHPSSPNRPVLIAGGIIAGGGLGLAIALLLELIARPIRGVGALQDITGEPPLVIVPKLLQKKKWWQTLLRRKNAPAAAVTS</sequence>
<evidence type="ECO:0000256" key="2">
    <source>
        <dbReference type="ARBA" id="ARBA00022475"/>
    </source>
</evidence>
<evidence type="ECO:0000256" key="6">
    <source>
        <dbReference type="SAM" id="Coils"/>
    </source>
</evidence>
<keyword evidence="10" id="KW-1185">Reference proteome</keyword>
<evidence type="ECO:0000256" key="5">
    <source>
        <dbReference type="ARBA" id="ARBA00023136"/>
    </source>
</evidence>
<dbReference type="PANTHER" id="PTHR32309">
    <property type="entry name" value="TYROSINE-PROTEIN KINASE"/>
    <property type="match status" value="1"/>
</dbReference>
<dbReference type="Pfam" id="PF02706">
    <property type="entry name" value="Wzz"/>
    <property type="match status" value="1"/>
</dbReference>
<evidence type="ECO:0000313" key="9">
    <source>
        <dbReference type="EMBL" id="MBJ6120493.1"/>
    </source>
</evidence>
<feature type="transmembrane region" description="Helical" evidence="7">
    <location>
        <begin position="405"/>
        <end position="425"/>
    </location>
</feature>
<keyword evidence="3 7" id="KW-0812">Transmembrane</keyword>